<name>A0A2L1GLV4_9BACT</name>
<feature type="binding site" evidence="6">
    <location>
        <position position="187"/>
    </location>
    <ligand>
        <name>molybdate</name>
        <dbReference type="ChEBI" id="CHEBI:36264"/>
    </ligand>
</feature>
<dbReference type="GO" id="GO:0046872">
    <property type="term" value="F:metal ion binding"/>
    <property type="evidence" value="ECO:0007669"/>
    <property type="project" value="UniProtKB-KW"/>
</dbReference>
<feature type="signal peptide" evidence="7">
    <location>
        <begin position="1"/>
        <end position="25"/>
    </location>
</feature>
<dbReference type="PIRSF" id="PIRSF004846">
    <property type="entry name" value="ModA"/>
    <property type="match status" value="1"/>
</dbReference>
<dbReference type="Pfam" id="PF13531">
    <property type="entry name" value="SBP_bac_11"/>
    <property type="match status" value="1"/>
</dbReference>
<feature type="binding site" evidence="6">
    <location>
        <position position="63"/>
    </location>
    <ligand>
        <name>molybdate</name>
        <dbReference type="ChEBI" id="CHEBI:36264"/>
    </ligand>
</feature>
<dbReference type="Proteomes" id="UP000239867">
    <property type="component" value="Chromosome"/>
</dbReference>
<dbReference type="InterPro" id="IPR050682">
    <property type="entry name" value="ModA/WtpA"/>
</dbReference>
<evidence type="ECO:0000256" key="4">
    <source>
        <dbReference type="ARBA" id="ARBA00022729"/>
    </source>
</evidence>
<feature type="binding site" evidence="6">
    <location>
        <position position="35"/>
    </location>
    <ligand>
        <name>molybdate</name>
        <dbReference type="ChEBI" id="CHEBI:36264"/>
    </ligand>
</feature>
<reference evidence="8 9" key="1">
    <citation type="journal article" date="2018" name="MBio">
        <title>Insights into the evolution of host association through the isolation and characterization of a novel human periodontal pathobiont, Desulfobulbus oralis.</title>
        <authorList>
            <person name="Cross K.L."/>
            <person name="Chirania P."/>
            <person name="Xiong W."/>
            <person name="Beall C.J."/>
            <person name="Elkins J.G."/>
            <person name="Giannone R.J."/>
            <person name="Griffen A.L."/>
            <person name="Guss A.M."/>
            <person name="Hettich R.L."/>
            <person name="Joshi S.S."/>
            <person name="Mokrzan E.M."/>
            <person name="Martin R.K."/>
            <person name="Zhulin I.B."/>
            <person name="Leys E.J."/>
            <person name="Podar M."/>
        </authorList>
    </citation>
    <scope>NUCLEOTIDE SEQUENCE [LARGE SCALE GENOMIC DNA]</scope>
    <source>
        <strain evidence="8 9">ORNL</strain>
    </source>
</reference>
<proteinExistence type="inferred from homology"/>
<gene>
    <name evidence="8" type="ORF">CAY53_03325</name>
</gene>
<dbReference type="GO" id="GO:0030973">
    <property type="term" value="F:molybdate ion binding"/>
    <property type="evidence" value="ECO:0007669"/>
    <property type="project" value="TreeGrafter"/>
</dbReference>
<dbReference type="FunFam" id="3.40.190.10:FF:000035">
    <property type="entry name" value="Molybdate ABC transporter substrate-binding protein"/>
    <property type="match status" value="1"/>
</dbReference>
<dbReference type="EMBL" id="CP021255">
    <property type="protein sequence ID" value="AVD70634.1"/>
    <property type="molecule type" value="Genomic_DNA"/>
</dbReference>
<dbReference type="SUPFAM" id="SSF53850">
    <property type="entry name" value="Periplasmic binding protein-like II"/>
    <property type="match status" value="1"/>
</dbReference>
<evidence type="ECO:0000256" key="5">
    <source>
        <dbReference type="ARBA" id="ARBA00062515"/>
    </source>
</evidence>
<accession>A0A2L1GLV4</accession>
<feature type="binding site" evidence="6">
    <location>
        <position position="142"/>
    </location>
    <ligand>
        <name>molybdate</name>
        <dbReference type="ChEBI" id="CHEBI:36264"/>
    </ligand>
</feature>
<keyword evidence="3 6" id="KW-0479">Metal-binding</keyword>
<dbReference type="AlphaFoldDB" id="A0A2L1GLV4"/>
<feature type="chain" id="PRO_5014785369" evidence="7">
    <location>
        <begin position="26"/>
        <end position="250"/>
    </location>
</feature>
<evidence type="ECO:0000256" key="7">
    <source>
        <dbReference type="SAM" id="SignalP"/>
    </source>
</evidence>
<evidence type="ECO:0000256" key="2">
    <source>
        <dbReference type="ARBA" id="ARBA00022505"/>
    </source>
</evidence>
<comment type="subunit">
    <text evidence="5">The complex is composed of two ATP-binding proteins (ModC), two transmembrane proteins (ModB) and a solute-binding protein (ModA).</text>
</comment>
<organism evidence="8 9">
    <name type="scientific">Desulfobulbus oralis</name>
    <dbReference type="NCBI Taxonomy" id="1986146"/>
    <lineage>
        <taxon>Bacteria</taxon>
        <taxon>Pseudomonadati</taxon>
        <taxon>Thermodesulfobacteriota</taxon>
        <taxon>Desulfobulbia</taxon>
        <taxon>Desulfobulbales</taxon>
        <taxon>Desulfobulbaceae</taxon>
        <taxon>Desulfobulbus</taxon>
    </lineage>
</organism>
<dbReference type="GO" id="GO:0015689">
    <property type="term" value="P:molybdate ion transport"/>
    <property type="evidence" value="ECO:0007669"/>
    <property type="project" value="InterPro"/>
</dbReference>
<dbReference type="KEGG" id="deo:CAY53_03325"/>
<dbReference type="PANTHER" id="PTHR30632:SF0">
    <property type="entry name" value="SULFATE-BINDING PROTEIN"/>
    <property type="match status" value="1"/>
</dbReference>
<comment type="similarity">
    <text evidence="1">Belongs to the bacterial solute-binding protein ModA family.</text>
</comment>
<feature type="binding site" evidence="6">
    <location>
        <position position="169"/>
    </location>
    <ligand>
        <name>molybdate</name>
        <dbReference type="ChEBI" id="CHEBI:36264"/>
    </ligand>
</feature>
<protein>
    <submittedName>
        <fullName evidence="8">Molybdate ABC transporter substrate-binding protein</fullName>
    </submittedName>
</protein>
<evidence type="ECO:0000313" key="9">
    <source>
        <dbReference type="Proteomes" id="UP000239867"/>
    </source>
</evidence>
<evidence type="ECO:0000256" key="6">
    <source>
        <dbReference type="PIRSR" id="PIRSR004846-1"/>
    </source>
</evidence>
<keyword evidence="2 6" id="KW-0500">Molybdenum</keyword>
<sequence>MIGGALAHTLLLLLTLSVMCLPAAAAEMTVSAAASLTNAFTELKGLFEKQQADLTVHTNFAASNPLLKQIQEGAPVDVFASADQATMDKAVAAKVVDPATRRNFALNDLVLIVPKGGKKPVDLADLRNFKKIALGNPESVPAGRYTKSALSTVGLWEALQPQYIQGNSVRQVLDYVARGEVETGFVYRTDALQMADKVDVVMNVAGHDPVSYPIAVATTGKNAAMGQKFVDFVLSAEGQAVLAKYGFSKP</sequence>
<dbReference type="Gene3D" id="3.40.190.10">
    <property type="entry name" value="Periplasmic binding protein-like II"/>
    <property type="match status" value="2"/>
</dbReference>
<dbReference type="OrthoDB" id="9785015at2"/>
<dbReference type="PANTHER" id="PTHR30632">
    <property type="entry name" value="MOLYBDATE-BINDING PERIPLASMIC PROTEIN"/>
    <property type="match status" value="1"/>
</dbReference>
<keyword evidence="4 7" id="KW-0732">Signal</keyword>
<evidence type="ECO:0000313" key="8">
    <source>
        <dbReference type="EMBL" id="AVD70634.1"/>
    </source>
</evidence>
<dbReference type="NCBIfam" id="TIGR01256">
    <property type="entry name" value="modA"/>
    <property type="match status" value="1"/>
</dbReference>
<evidence type="ECO:0000256" key="1">
    <source>
        <dbReference type="ARBA" id="ARBA00009175"/>
    </source>
</evidence>
<dbReference type="GO" id="GO:1901359">
    <property type="term" value="F:tungstate binding"/>
    <property type="evidence" value="ECO:0007669"/>
    <property type="project" value="UniProtKB-ARBA"/>
</dbReference>
<dbReference type="InterPro" id="IPR005950">
    <property type="entry name" value="ModA"/>
</dbReference>
<keyword evidence="9" id="KW-1185">Reference proteome</keyword>
<evidence type="ECO:0000256" key="3">
    <source>
        <dbReference type="ARBA" id="ARBA00022723"/>
    </source>
</evidence>